<feature type="region of interest" description="Disordered" evidence="1">
    <location>
        <begin position="40"/>
        <end position="61"/>
    </location>
</feature>
<evidence type="ECO:0000256" key="1">
    <source>
        <dbReference type="SAM" id="MobiDB-lite"/>
    </source>
</evidence>
<proteinExistence type="predicted"/>
<gene>
    <name evidence="2" type="ORF">CAUJ_LOCUS13199</name>
</gene>
<organism evidence="2 3">
    <name type="scientific">Caenorhabditis auriculariae</name>
    <dbReference type="NCBI Taxonomy" id="2777116"/>
    <lineage>
        <taxon>Eukaryota</taxon>
        <taxon>Metazoa</taxon>
        <taxon>Ecdysozoa</taxon>
        <taxon>Nematoda</taxon>
        <taxon>Chromadorea</taxon>
        <taxon>Rhabditida</taxon>
        <taxon>Rhabditina</taxon>
        <taxon>Rhabditomorpha</taxon>
        <taxon>Rhabditoidea</taxon>
        <taxon>Rhabditidae</taxon>
        <taxon>Peloderinae</taxon>
        <taxon>Caenorhabditis</taxon>
    </lineage>
</organism>
<keyword evidence="3" id="KW-1185">Reference proteome</keyword>
<evidence type="ECO:0000313" key="3">
    <source>
        <dbReference type="Proteomes" id="UP000835052"/>
    </source>
</evidence>
<dbReference type="Proteomes" id="UP000835052">
    <property type="component" value="Unassembled WGS sequence"/>
</dbReference>
<reference evidence="2" key="1">
    <citation type="submission" date="2020-10" db="EMBL/GenBank/DDBJ databases">
        <authorList>
            <person name="Kikuchi T."/>
        </authorList>
    </citation>
    <scope>NUCLEOTIDE SEQUENCE</scope>
    <source>
        <strain evidence="2">NKZ352</strain>
    </source>
</reference>
<comment type="caution">
    <text evidence="2">The sequence shown here is derived from an EMBL/GenBank/DDBJ whole genome shotgun (WGS) entry which is preliminary data.</text>
</comment>
<dbReference type="AlphaFoldDB" id="A0A8S1HW40"/>
<feature type="region of interest" description="Disordered" evidence="1">
    <location>
        <begin position="77"/>
        <end position="113"/>
    </location>
</feature>
<accession>A0A8S1HW40</accession>
<dbReference type="EMBL" id="CAJGYM010000090">
    <property type="protein sequence ID" value="CAD6197290.1"/>
    <property type="molecule type" value="Genomic_DNA"/>
</dbReference>
<evidence type="ECO:0000313" key="2">
    <source>
        <dbReference type="EMBL" id="CAD6197290.1"/>
    </source>
</evidence>
<protein>
    <submittedName>
        <fullName evidence="2">Uncharacterized protein</fullName>
    </submittedName>
</protein>
<sequence length="138" mass="15843">MKNILQIVETPWKMSGSRNIGRKSLQCNFWIFGKSAHGTKRYRPHRQNGNNKNLNKKKSNRGRHIFGVMVISFNRVKSSKGEKKKNLISSTQNCVETKRRSKRKERKLSLKSSEATKVVPINAPTCPIRVPLALPRCK</sequence>
<name>A0A8S1HW40_9PELO</name>